<protein>
    <submittedName>
        <fullName evidence="2">3'-5' exoribonuclease</fullName>
    </submittedName>
</protein>
<evidence type="ECO:0000313" key="2">
    <source>
        <dbReference type="EMBL" id="QRG09492.1"/>
    </source>
</evidence>
<sequence>MVAALSESDDRFRSAPTTTDAYFSADIETDGPIPGTYSLLSFALVYAGSFDGKRFLRPSGYHKTFYREMQPISNNFQPEALQVNGLDRNALCVRGMDPQRAMSEANEWISNVAGNARPVLVAYPVSFDWAWLYWYFVQFTKEGSPFGYSRCFDLKTAMAVKARIPISEASRSKLPSRLSSSRAHTHNALDDAIEQAEIFANVFEWEGR</sequence>
<dbReference type="GO" id="GO:0003676">
    <property type="term" value="F:nucleic acid binding"/>
    <property type="evidence" value="ECO:0007669"/>
    <property type="project" value="InterPro"/>
</dbReference>
<name>A0A974PTG1_9HYPH</name>
<dbReference type="InterPro" id="IPR012337">
    <property type="entry name" value="RNaseH-like_sf"/>
</dbReference>
<evidence type="ECO:0000313" key="3">
    <source>
        <dbReference type="Proteomes" id="UP000596427"/>
    </source>
</evidence>
<dbReference type="KEGG" id="xdi:EZH22_06010"/>
<feature type="domain" description="3'-5' exoribonuclease Rv2179c-like" evidence="1">
    <location>
        <begin position="99"/>
        <end position="202"/>
    </location>
</feature>
<evidence type="ECO:0000259" key="1">
    <source>
        <dbReference type="Pfam" id="PF16473"/>
    </source>
</evidence>
<dbReference type="AlphaFoldDB" id="A0A974PTG1"/>
<dbReference type="EMBL" id="CP063362">
    <property type="protein sequence ID" value="QRG09492.1"/>
    <property type="molecule type" value="Genomic_DNA"/>
</dbReference>
<dbReference type="Proteomes" id="UP000596427">
    <property type="component" value="Chromosome"/>
</dbReference>
<dbReference type="SUPFAM" id="SSF53098">
    <property type="entry name" value="Ribonuclease H-like"/>
    <property type="match status" value="1"/>
</dbReference>
<dbReference type="InterPro" id="IPR033390">
    <property type="entry name" value="Rv2179c-like"/>
</dbReference>
<keyword evidence="3" id="KW-1185">Reference proteome</keyword>
<dbReference type="InterPro" id="IPR036397">
    <property type="entry name" value="RNaseH_sf"/>
</dbReference>
<reference evidence="2 3" key="1">
    <citation type="submission" date="2020-10" db="EMBL/GenBank/DDBJ databases">
        <title>Degradation of 1,4-Dioxane by Xanthobacter sp. YN2, via a Novel Group-2 Soluble Di-Iron Monooxygenase.</title>
        <authorList>
            <person name="Ma F."/>
            <person name="Wang Y."/>
            <person name="Yang J."/>
            <person name="Guo H."/>
            <person name="Su D."/>
            <person name="Yu L."/>
        </authorList>
    </citation>
    <scope>NUCLEOTIDE SEQUENCE [LARGE SCALE GENOMIC DNA]</scope>
    <source>
        <strain evidence="2 3">YN2</strain>
    </source>
</reference>
<proteinExistence type="predicted"/>
<dbReference type="Pfam" id="PF16473">
    <property type="entry name" value="Rv2179c-like"/>
    <property type="match status" value="1"/>
</dbReference>
<gene>
    <name evidence="2" type="ORF">EZH22_06010</name>
</gene>
<accession>A0A974PTG1</accession>
<dbReference type="Gene3D" id="3.30.420.10">
    <property type="entry name" value="Ribonuclease H-like superfamily/Ribonuclease H"/>
    <property type="match status" value="1"/>
</dbReference>
<organism evidence="2 3">
    <name type="scientific">Xanthobacter dioxanivorans</name>
    <dbReference type="NCBI Taxonomy" id="2528964"/>
    <lineage>
        <taxon>Bacteria</taxon>
        <taxon>Pseudomonadati</taxon>
        <taxon>Pseudomonadota</taxon>
        <taxon>Alphaproteobacteria</taxon>
        <taxon>Hyphomicrobiales</taxon>
        <taxon>Xanthobacteraceae</taxon>
        <taxon>Xanthobacter</taxon>
    </lineage>
</organism>